<proteinExistence type="inferred from homology"/>
<organism evidence="4 5">
    <name type="scientific">Mucilaginibacter sabulilitoris</name>
    <dbReference type="NCBI Taxonomy" id="1173583"/>
    <lineage>
        <taxon>Bacteria</taxon>
        <taxon>Pseudomonadati</taxon>
        <taxon>Bacteroidota</taxon>
        <taxon>Sphingobacteriia</taxon>
        <taxon>Sphingobacteriales</taxon>
        <taxon>Sphingobacteriaceae</taxon>
        <taxon>Mucilaginibacter</taxon>
    </lineage>
</organism>
<sequence>MKALKRVIALFAITFAGLAFIKQQKPTIYLIGDSTTHNNDKETWGWGSTIPYYFDLSKVNIENHAMAGRSTRTFIKEGRWNKVDSVLKPGDYVMMVFGHNEGSKPDTTKAGYRGVLKGTGNETVELTWPNGTKETVHTYGWYFRKFIRDTKAKGAIPIVLSMIPRNEFRDGKVIRANNDYGKWAQEVAQQEGAIFIDMNRITADKYDKWGADSVKKFFPGDHTHTNKVGATVNAESVVDGIKADPKNPLSKYLKTNY</sequence>
<dbReference type="CDD" id="cd01821">
    <property type="entry name" value="Rhamnogalacturan_acetylesterase_like"/>
    <property type="match status" value="1"/>
</dbReference>
<reference evidence="4 5" key="1">
    <citation type="submission" date="2023-11" db="EMBL/GenBank/DDBJ databases">
        <title>Analysis of the Genomes of Mucilaginibacter gossypii cycad 4 and M. sabulilitoris SNA2: microbes with the potential for plant growth promotion.</title>
        <authorList>
            <person name="Hirsch A.M."/>
            <person name="Humm E."/>
            <person name="Rubbi M."/>
            <person name="Del Vecchio G."/>
            <person name="Ha S.M."/>
            <person name="Pellegrini M."/>
            <person name="Gunsalus R.P."/>
        </authorList>
    </citation>
    <scope>NUCLEOTIDE SEQUENCE [LARGE SCALE GENOMIC DNA]</scope>
    <source>
        <strain evidence="4 5">SNA2</strain>
    </source>
</reference>
<dbReference type="InterPro" id="IPR036514">
    <property type="entry name" value="SGNH_hydro_sf"/>
</dbReference>
<evidence type="ECO:0000256" key="3">
    <source>
        <dbReference type="SAM" id="SignalP"/>
    </source>
</evidence>
<keyword evidence="2" id="KW-0378">Hydrolase</keyword>
<dbReference type="Pfam" id="PF00657">
    <property type="entry name" value="Lipase_GDSL"/>
    <property type="match status" value="1"/>
</dbReference>
<dbReference type="SUPFAM" id="SSF52266">
    <property type="entry name" value="SGNH hydrolase"/>
    <property type="match status" value="1"/>
</dbReference>
<evidence type="ECO:0000256" key="1">
    <source>
        <dbReference type="ARBA" id="ARBA00008668"/>
    </source>
</evidence>
<evidence type="ECO:0000313" key="5">
    <source>
        <dbReference type="Proteomes" id="UP001324380"/>
    </source>
</evidence>
<dbReference type="PANTHER" id="PTHR43695:SF1">
    <property type="entry name" value="RHAMNOGALACTURONAN ACETYLESTERASE"/>
    <property type="match status" value="1"/>
</dbReference>
<protein>
    <submittedName>
        <fullName evidence="4">Rhamnogalacturonan acetylesterase</fullName>
    </submittedName>
</protein>
<name>A0ABZ0TFH4_9SPHI</name>
<dbReference type="InterPro" id="IPR037459">
    <property type="entry name" value="RhgT-like"/>
</dbReference>
<dbReference type="RefSeq" id="WP_321560675.1">
    <property type="nucleotide sequence ID" value="NZ_CP139558.1"/>
</dbReference>
<keyword evidence="5" id="KW-1185">Reference proteome</keyword>
<evidence type="ECO:0000313" key="4">
    <source>
        <dbReference type="EMBL" id="WPU91509.1"/>
    </source>
</evidence>
<dbReference type="EMBL" id="CP139558">
    <property type="protein sequence ID" value="WPU91509.1"/>
    <property type="molecule type" value="Genomic_DNA"/>
</dbReference>
<dbReference type="PANTHER" id="PTHR43695">
    <property type="entry name" value="PUTATIVE (AFU_ORTHOLOGUE AFUA_2G17250)-RELATED"/>
    <property type="match status" value="1"/>
</dbReference>
<gene>
    <name evidence="4" type="ORF">SNE25_19505</name>
</gene>
<accession>A0ABZ0TFH4</accession>
<evidence type="ECO:0000256" key="2">
    <source>
        <dbReference type="ARBA" id="ARBA00022801"/>
    </source>
</evidence>
<keyword evidence="3" id="KW-0732">Signal</keyword>
<feature type="signal peptide" evidence="3">
    <location>
        <begin position="1"/>
        <end position="21"/>
    </location>
</feature>
<feature type="chain" id="PRO_5045741596" evidence="3">
    <location>
        <begin position="22"/>
        <end position="257"/>
    </location>
</feature>
<dbReference type="Gene3D" id="3.40.50.1110">
    <property type="entry name" value="SGNH hydrolase"/>
    <property type="match status" value="1"/>
</dbReference>
<dbReference type="InterPro" id="IPR001087">
    <property type="entry name" value="GDSL"/>
</dbReference>
<dbReference type="Proteomes" id="UP001324380">
    <property type="component" value="Chromosome"/>
</dbReference>
<comment type="similarity">
    <text evidence="1">Belongs to the 'GDSL' lipolytic enzyme family.</text>
</comment>